<comment type="caution">
    <text evidence="2">The sequence shown here is derived from an EMBL/GenBank/DDBJ whole genome shotgun (WGS) entry which is preliminary data.</text>
</comment>
<protein>
    <recommendedName>
        <fullName evidence="1">DUF6916 domain-containing protein</fullName>
    </recommendedName>
</protein>
<dbReference type="Pfam" id="PF21880">
    <property type="entry name" value="DUF6916"/>
    <property type="match status" value="1"/>
</dbReference>
<keyword evidence="3" id="KW-1185">Reference proteome</keyword>
<evidence type="ECO:0000313" key="3">
    <source>
        <dbReference type="Proteomes" id="UP000324351"/>
    </source>
</evidence>
<dbReference type="EMBL" id="VUJW01000009">
    <property type="protein sequence ID" value="KAA1426180.1"/>
    <property type="molecule type" value="Genomic_DNA"/>
</dbReference>
<evidence type="ECO:0000259" key="1">
    <source>
        <dbReference type="Pfam" id="PF21880"/>
    </source>
</evidence>
<name>A0A5B1M348_9ACTN</name>
<sequence length="104" mass="11456">MTETPWFTHADFADRVGEDFRVRLPDDSVLPLILSEVEVGLEDSGQGPDGATRQQFSLLFRGPTAPQLSQGLWALEHDEMGELALFLVPLGPDNKGPRYEAAFA</sequence>
<dbReference type="RefSeq" id="WP_149751256.1">
    <property type="nucleotide sequence ID" value="NZ_VUJW01000009.1"/>
</dbReference>
<gene>
    <name evidence="2" type="ORF">F0U47_14830</name>
</gene>
<feature type="domain" description="DUF6916" evidence="1">
    <location>
        <begin position="7"/>
        <end position="103"/>
    </location>
</feature>
<reference evidence="2 3" key="1">
    <citation type="submission" date="2019-09" db="EMBL/GenBank/DDBJ databases">
        <title>Nocardioides panacisoli sp. nov., isolated from the soil of a ginseng field.</title>
        <authorList>
            <person name="Cho C."/>
        </authorList>
    </citation>
    <scope>NUCLEOTIDE SEQUENCE [LARGE SCALE GENOMIC DNA]</scope>
    <source>
        <strain evidence="2 3">BN140041</strain>
    </source>
</reference>
<reference evidence="2 3" key="2">
    <citation type="submission" date="2019-09" db="EMBL/GenBank/DDBJ databases">
        <authorList>
            <person name="Jin C."/>
        </authorList>
    </citation>
    <scope>NUCLEOTIDE SEQUENCE [LARGE SCALE GENOMIC DNA]</scope>
    <source>
        <strain evidence="2 3">BN140041</strain>
    </source>
</reference>
<dbReference type="AlphaFoldDB" id="A0A5B1M348"/>
<organism evidence="2 3">
    <name type="scientific">Nocardioides antri</name>
    <dbReference type="NCBI Taxonomy" id="2607659"/>
    <lineage>
        <taxon>Bacteria</taxon>
        <taxon>Bacillati</taxon>
        <taxon>Actinomycetota</taxon>
        <taxon>Actinomycetes</taxon>
        <taxon>Propionibacteriales</taxon>
        <taxon>Nocardioidaceae</taxon>
        <taxon>Nocardioides</taxon>
    </lineage>
</organism>
<proteinExistence type="predicted"/>
<dbReference type="InterPro" id="IPR054209">
    <property type="entry name" value="DUF6916"/>
</dbReference>
<accession>A0A5B1M348</accession>
<dbReference type="Proteomes" id="UP000324351">
    <property type="component" value="Unassembled WGS sequence"/>
</dbReference>
<evidence type="ECO:0000313" key="2">
    <source>
        <dbReference type="EMBL" id="KAA1426180.1"/>
    </source>
</evidence>